<dbReference type="InterPro" id="IPR052734">
    <property type="entry name" value="Nod_factor_acetyltransferase"/>
</dbReference>
<feature type="transmembrane region" description="Helical" evidence="1">
    <location>
        <begin position="236"/>
        <end position="256"/>
    </location>
</feature>
<dbReference type="AlphaFoldDB" id="A0A7M1XHU0"/>
<dbReference type="KEGG" id="trc:DYE49_00545"/>
<dbReference type="Pfam" id="PF01757">
    <property type="entry name" value="Acyl_transf_3"/>
    <property type="match status" value="1"/>
</dbReference>
<dbReference type="Proteomes" id="UP000593591">
    <property type="component" value="Chromosome"/>
</dbReference>
<dbReference type="PANTHER" id="PTHR37312">
    <property type="entry name" value="MEMBRANE-BOUND ACYLTRANSFERASE YKRP-RELATED"/>
    <property type="match status" value="1"/>
</dbReference>
<reference evidence="3 4" key="1">
    <citation type="submission" date="2018-08" db="EMBL/GenBank/DDBJ databases">
        <title>The first complete genome of Treponema rectale (CHPAT), a commensal spirochete of the bovine rectum.</title>
        <authorList>
            <person name="Staton G.J."/>
            <person name="Clegg S.R."/>
            <person name="Carter S.D."/>
            <person name="Radford A.D."/>
            <person name="Darby A."/>
            <person name="Hall N."/>
            <person name="Birtles R.J."/>
            <person name="Evans N.J."/>
        </authorList>
    </citation>
    <scope>NUCLEOTIDE SEQUENCE [LARGE SCALE GENOMIC DNA]</scope>
    <source>
        <strain evidence="3 4">CHPA</strain>
    </source>
</reference>
<feature type="transmembrane region" description="Helical" evidence="1">
    <location>
        <begin position="32"/>
        <end position="50"/>
    </location>
</feature>
<evidence type="ECO:0000259" key="2">
    <source>
        <dbReference type="Pfam" id="PF01757"/>
    </source>
</evidence>
<organism evidence="3 4">
    <name type="scientific">Treponema rectale</name>
    <dbReference type="NCBI Taxonomy" id="744512"/>
    <lineage>
        <taxon>Bacteria</taxon>
        <taxon>Pseudomonadati</taxon>
        <taxon>Spirochaetota</taxon>
        <taxon>Spirochaetia</taxon>
        <taxon>Spirochaetales</taxon>
        <taxon>Treponemataceae</taxon>
        <taxon>Treponema</taxon>
    </lineage>
</organism>
<keyword evidence="1" id="KW-1133">Transmembrane helix</keyword>
<dbReference type="InterPro" id="IPR002656">
    <property type="entry name" value="Acyl_transf_3_dom"/>
</dbReference>
<evidence type="ECO:0000313" key="4">
    <source>
        <dbReference type="Proteomes" id="UP000593591"/>
    </source>
</evidence>
<feature type="transmembrane region" description="Helical" evidence="1">
    <location>
        <begin position="180"/>
        <end position="200"/>
    </location>
</feature>
<feature type="transmembrane region" description="Helical" evidence="1">
    <location>
        <begin position="348"/>
        <end position="371"/>
    </location>
</feature>
<keyword evidence="1" id="KW-0812">Transmembrane</keyword>
<feature type="domain" description="Acyltransferase 3" evidence="2">
    <location>
        <begin position="31"/>
        <end position="367"/>
    </location>
</feature>
<gene>
    <name evidence="3" type="ORF">DYE49_00545</name>
</gene>
<feature type="transmembrane region" description="Helical" evidence="1">
    <location>
        <begin position="206"/>
        <end position="224"/>
    </location>
</feature>
<accession>A0A7M1XHU0</accession>
<dbReference type="GO" id="GO:0016747">
    <property type="term" value="F:acyltransferase activity, transferring groups other than amino-acyl groups"/>
    <property type="evidence" value="ECO:0007669"/>
    <property type="project" value="InterPro"/>
</dbReference>
<protein>
    <recommendedName>
        <fullName evidence="2">Acyltransferase 3 domain-containing protein</fullName>
    </recommendedName>
</protein>
<evidence type="ECO:0000256" key="1">
    <source>
        <dbReference type="SAM" id="Phobius"/>
    </source>
</evidence>
<sequence length="391" mass="44192">MDNSQIIEKPVVNEDAPQSIPSKPRRMEEQDVAKGIAIFLVMALHILVVHKAAYQVLALLAGFIMALFFFLSGLNYKPGKTYKENIIKRIKQILIPFLIYVLIITIIVGSYLMITGQSSLLDILQTLGNCLLGSQFSSQIGLVSSSMQLHRCLMIIWFIIMLLSATFIFYGVVDLCLKSLYSFISISILLLSITILLGYLNFSLPFYFREAPTITVIMLFGALFKKYKIFENPSKMWVIINSVVAYGLYLFVAILFRGGGFIMGGRLLGSFGPLEGLITIIYAIFGSYSFLNFCRLLTHVKGLKFILTYLGNNSVYYLLLHQMVKFFVQEIMNYHPSGMMMSSEVTEGLSFLVLFITIVIVTLYIILITFLKKKLKEMKSTKGAKENESIK</sequence>
<proteinExistence type="predicted"/>
<feature type="transmembrane region" description="Helical" evidence="1">
    <location>
        <begin position="276"/>
        <end position="294"/>
    </location>
</feature>
<feature type="transmembrane region" description="Helical" evidence="1">
    <location>
        <begin position="154"/>
        <end position="173"/>
    </location>
</feature>
<feature type="transmembrane region" description="Helical" evidence="1">
    <location>
        <begin position="94"/>
        <end position="114"/>
    </location>
</feature>
<dbReference type="EMBL" id="CP031517">
    <property type="protein sequence ID" value="QOS39019.1"/>
    <property type="molecule type" value="Genomic_DNA"/>
</dbReference>
<evidence type="ECO:0000313" key="3">
    <source>
        <dbReference type="EMBL" id="QOS39019.1"/>
    </source>
</evidence>
<name>A0A7M1XHU0_9SPIR</name>
<dbReference type="PANTHER" id="PTHR37312:SF1">
    <property type="entry name" value="MEMBRANE-BOUND ACYLTRANSFERASE YKRP-RELATED"/>
    <property type="match status" value="1"/>
</dbReference>
<keyword evidence="1" id="KW-0472">Membrane</keyword>
<feature type="transmembrane region" description="Helical" evidence="1">
    <location>
        <begin position="56"/>
        <end position="74"/>
    </location>
</feature>
<feature type="transmembrane region" description="Helical" evidence="1">
    <location>
        <begin position="306"/>
        <end position="328"/>
    </location>
</feature>